<dbReference type="STRING" id="296587.C1FE44"/>
<dbReference type="PROSITE" id="PS50890">
    <property type="entry name" value="PUA"/>
    <property type="match status" value="1"/>
</dbReference>
<sequence length="362" mass="38997">MQTLSAPKSLGATVWHRKRFAAQPKLCHLPTRISGKPRVESYAGNHPANADGLDARPTFPNQNISRRAFAFSGAVFVPVKAARAIGFTKQLKKAQVSEEDYAVSQPFLFRAKSHDGVKYFDTQPGSGGKLQLGNIAVVHFTCKYRGLTALSTREARTLGGNRTVAEPMEFTYGVVPSEFSKPLVRKTVVGIGAEVRLDPELQELYIVSTVFNGPADRAGLQVNDVIVSIDGLRNLAELPISRIGTLLTGDTGSTVEIEVKKLNGPMRGTFERMILTRQATTVVAKKRTVNVETGGGLFAGTSGPKPPPIVYIPEALAGMRTGGRRVIIVPADVGYEDTGEGEIPPGAEFKLEVELLETRNAA</sequence>
<evidence type="ECO:0000313" key="3">
    <source>
        <dbReference type="EMBL" id="ACO68502.1"/>
    </source>
</evidence>
<keyword evidence="4" id="KW-1185">Reference proteome</keyword>
<keyword evidence="1" id="KW-0697">Rotamase</keyword>
<dbReference type="GO" id="GO:0003755">
    <property type="term" value="F:peptidyl-prolyl cis-trans isomerase activity"/>
    <property type="evidence" value="ECO:0007669"/>
    <property type="project" value="UniProtKB-KW"/>
</dbReference>
<comment type="catalytic activity">
    <reaction evidence="1">
        <text>[protein]-peptidylproline (omega=180) = [protein]-peptidylproline (omega=0)</text>
        <dbReference type="Rhea" id="RHEA:16237"/>
        <dbReference type="Rhea" id="RHEA-COMP:10747"/>
        <dbReference type="Rhea" id="RHEA-COMP:10748"/>
        <dbReference type="ChEBI" id="CHEBI:83833"/>
        <dbReference type="ChEBI" id="CHEBI:83834"/>
        <dbReference type="EC" id="5.2.1.8"/>
    </reaction>
</comment>
<dbReference type="EMBL" id="CP001574">
    <property type="protein sequence ID" value="ACO68502.1"/>
    <property type="molecule type" value="Genomic_DNA"/>
</dbReference>
<reference evidence="3 4" key="1">
    <citation type="journal article" date="2009" name="Science">
        <title>Green evolution and dynamic adaptations revealed by genomes of the marine picoeukaryotes Micromonas.</title>
        <authorList>
            <person name="Worden A.Z."/>
            <person name="Lee J.H."/>
            <person name="Mock T."/>
            <person name="Rouze P."/>
            <person name="Simmons M.P."/>
            <person name="Aerts A.L."/>
            <person name="Allen A.E."/>
            <person name="Cuvelier M.L."/>
            <person name="Derelle E."/>
            <person name="Everett M.V."/>
            <person name="Foulon E."/>
            <person name="Grimwood J."/>
            <person name="Gundlach H."/>
            <person name="Henrissat B."/>
            <person name="Napoli C."/>
            <person name="McDonald S.M."/>
            <person name="Parker M.S."/>
            <person name="Rombauts S."/>
            <person name="Salamov A."/>
            <person name="Von Dassow P."/>
            <person name="Badger J.H."/>
            <person name="Coutinho P.M."/>
            <person name="Demir E."/>
            <person name="Dubchak I."/>
            <person name="Gentemann C."/>
            <person name="Eikrem W."/>
            <person name="Gready J.E."/>
            <person name="John U."/>
            <person name="Lanier W."/>
            <person name="Lindquist E.A."/>
            <person name="Lucas S."/>
            <person name="Mayer K.F."/>
            <person name="Moreau H."/>
            <person name="Not F."/>
            <person name="Otillar R."/>
            <person name="Panaud O."/>
            <person name="Pangilinan J."/>
            <person name="Paulsen I."/>
            <person name="Piegu B."/>
            <person name="Poliakov A."/>
            <person name="Robbens S."/>
            <person name="Schmutz J."/>
            <person name="Toulza E."/>
            <person name="Wyss T."/>
            <person name="Zelensky A."/>
            <person name="Zhou K."/>
            <person name="Armbrust E.V."/>
            <person name="Bhattacharya D."/>
            <person name="Goodenough U.W."/>
            <person name="Van de Peer Y."/>
            <person name="Grigoriev I.V."/>
        </authorList>
    </citation>
    <scope>NUCLEOTIDE SEQUENCE [LARGE SCALE GENOMIC DNA]</scope>
    <source>
        <strain evidence="4">RCC299 / NOUM17</strain>
    </source>
</reference>
<dbReference type="Gene3D" id="2.30.42.10">
    <property type="match status" value="1"/>
</dbReference>
<dbReference type="InterPro" id="IPR001179">
    <property type="entry name" value="PPIase_FKBP_dom"/>
</dbReference>
<dbReference type="InterPro" id="IPR044180">
    <property type="entry name" value="FKBP18-like"/>
</dbReference>
<dbReference type="InParanoid" id="C1FE44"/>
<name>C1FE44_MICCC</name>
<dbReference type="SMART" id="SM00228">
    <property type="entry name" value="PDZ"/>
    <property type="match status" value="1"/>
</dbReference>
<protein>
    <recommendedName>
        <fullName evidence="1">peptidylprolyl isomerase</fullName>
        <ecNumber evidence="1">5.2.1.8</ecNumber>
    </recommendedName>
</protein>
<dbReference type="Gene3D" id="3.10.50.40">
    <property type="match status" value="1"/>
</dbReference>
<proteinExistence type="predicted"/>
<dbReference type="SUPFAM" id="SSF50156">
    <property type="entry name" value="PDZ domain-like"/>
    <property type="match status" value="1"/>
</dbReference>
<dbReference type="PROSITE" id="PS50059">
    <property type="entry name" value="FKBP_PPIASE"/>
    <property type="match status" value="1"/>
</dbReference>
<evidence type="ECO:0000256" key="1">
    <source>
        <dbReference type="PROSITE-ProRule" id="PRU00277"/>
    </source>
</evidence>
<keyword evidence="1" id="KW-0413">Isomerase</keyword>
<feature type="domain" description="PPIase FKBP-type" evidence="2">
    <location>
        <begin position="314"/>
        <end position="359"/>
    </location>
</feature>
<dbReference type="SUPFAM" id="SSF54534">
    <property type="entry name" value="FKBP-like"/>
    <property type="match status" value="1"/>
</dbReference>
<gene>
    <name evidence="3" type="ORF">MICPUN_51651</name>
</gene>
<dbReference type="Pfam" id="PF00254">
    <property type="entry name" value="FKBP_C"/>
    <property type="match status" value="1"/>
</dbReference>
<dbReference type="PANTHER" id="PTHR47862">
    <property type="entry name" value="PEPTIDYL-PROLYL CIS-TRANS ISOMERASE FKBP18, CHLOROPLASTIC"/>
    <property type="match status" value="1"/>
</dbReference>
<dbReference type="RefSeq" id="XP_002507244.1">
    <property type="nucleotide sequence ID" value="XM_002507198.1"/>
</dbReference>
<dbReference type="Pfam" id="PF17820">
    <property type="entry name" value="PDZ_6"/>
    <property type="match status" value="1"/>
</dbReference>
<dbReference type="GeneID" id="8250169"/>
<dbReference type="eggNOG" id="KOG0552">
    <property type="taxonomic scope" value="Eukaryota"/>
</dbReference>
<dbReference type="OMA" id="FNGPADR"/>
<dbReference type="Proteomes" id="UP000002009">
    <property type="component" value="Chromosome 1"/>
</dbReference>
<evidence type="ECO:0000313" key="4">
    <source>
        <dbReference type="Proteomes" id="UP000002009"/>
    </source>
</evidence>
<dbReference type="OrthoDB" id="1902587at2759"/>
<dbReference type="PANTHER" id="PTHR47862:SF1">
    <property type="entry name" value="PEPTIDYL-PROLYL CIS-TRANS ISOMERASE FKBP18, CHLOROPLASTIC"/>
    <property type="match status" value="1"/>
</dbReference>
<dbReference type="GO" id="GO:0009543">
    <property type="term" value="C:chloroplast thylakoid lumen"/>
    <property type="evidence" value="ECO:0007669"/>
    <property type="project" value="TreeGrafter"/>
</dbReference>
<dbReference type="InterPro" id="IPR036034">
    <property type="entry name" value="PDZ_sf"/>
</dbReference>
<dbReference type="EC" id="5.2.1.8" evidence="1"/>
<dbReference type="KEGG" id="mis:MICPUN_51651"/>
<dbReference type="AlphaFoldDB" id="C1FE44"/>
<dbReference type="InterPro" id="IPR046357">
    <property type="entry name" value="PPIase_dom_sf"/>
</dbReference>
<evidence type="ECO:0000259" key="2">
    <source>
        <dbReference type="PROSITE" id="PS50059"/>
    </source>
</evidence>
<dbReference type="InterPro" id="IPR001478">
    <property type="entry name" value="PDZ"/>
</dbReference>
<organism evidence="3 4">
    <name type="scientific">Micromonas commoda (strain RCC299 / NOUM17 / CCMP2709)</name>
    <name type="common">Picoplanktonic green alga</name>
    <dbReference type="NCBI Taxonomy" id="296587"/>
    <lineage>
        <taxon>Eukaryota</taxon>
        <taxon>Viridiplantae</taxon>
        <taxon>Chlorophyta</taxon>
        <taxon>Mamiellophyceae</taxon>
        <taxon>Mamiellales</taxon>
        <taxon>Mamiellaceae</taxon>
        <taxon>Micromonas</taxon>
    </lineage>
</organism>
<dbReference type="InterPro" id="IPR041489">
    <property type="entry name" value="PDZ_6"/>
</dbReference>
<accession>C1FE44</accession>
<dbReference type="FunCoup" id="C1FE44">
    <property type="interactions" value="593"/>
</dbReference>